<sequence>MITGTNHLSDISLILVNGFVNGTNFTVLRDTGSFCVGIRSPLLTPPDYLNQQATCVLFDGSEHTFLMTRVFINTPYFTGNVNALEVSLPIADSIIGNIPGASDLTYAPSFTP</sequence>
<evidence type="ECO:0000313" key="1">
    <source>
        <dbReference type="EMBL" id="GFR86981.1"/>
    </source>
</evidence>
<accession>A0AAV4GP01</accession>
<proteinExistence type="predicted"/>
<dbReference type="EMBL" id="BMAT01008518">
    <property type="protein sequence ID" value="GFR86981.1"/>
    <property type="molecule type" value="Genomic_DNA"/>
</dbReference>
<dbReference type="Proteomes" id="UP000762676">
    <property type="component" value="Unassembled WGS sequence"/>
</dbReference>
<name>A0AAV4GP01_9GAST</name>
<protein>
    <submittedName>
        <fullName evidence="1">Uncharacterized protein</fullName>
    </submittedName>
</protein>
<dbReference type="AlphaFoldDB" id="A0AAV4GP01"/>
<evidence type="ECO:0000313" key="2">
    <source>
        <dbReference type="Proteomes" id="UP000762676"/>
    </source>
</evidence>
<organism evidence="1 2">
    <name type="scientific">Elysia marginata</name>
    <dbReference type="NCBI Taxonomy" id="1093978"/>
    <lineage>
        <taxon>Eukaryota</taxon>
        <taxon>Metazoa</taxon>
        <taxon>Spiralia</taxon>
        <taxon>Lophotrochozoa</taxon>
        <taxon>Mollusca</taxon>
        <taxon>Gastropoda</taxon>
        <taxon>Heterobranchia</taxon>
        <taxon>Euthyneura</taxon>
        <taxon>Panpulmonata</taxon>
        <taxon>Sacoglossa</taxon>
        <taxon>Placobranchoidea</taxon>
        <taxon>Plakobranchidae</taxon>
        <taxon>Elysia</taxon>
    </lineage>
</organism>
<gene>
    <name evidence="1" type="ORF">ElyMa_004212200</name>
</gene>
<comment type="caution">
    <text evidence="1">The sequence shown here is derived from an EMBL/GenBank/DDBJ whole genome shotgun (WGS) entry which is preliminary data.</text>
</comment>
<reference evidence="1 2" key="1">
    <citation type="journal article" date="2021" name="Elife">
        <title>Chloroplast acquisition without the gene transfer in kleptoplastic sea slugs, Plakobranchus ocellatus.</title>
        <authorList>
            <person name="Maeda T."/>
            <person name="Takahashi S."/>
            <person name="Yoshida T."/>
            <person name="Shimamura S."/>
            <person name="Takaki Y."/>
            <person name="Nagai Y."/>
            <person name="Toyoda A."/>
            <person name="Suzuki Y."/>
            <person name="Arimoto A."/>
            <person name="Ishii H."/>
            <person name="Satoh N."/>
            <person name="Nishiyama T."/>
            <person name="Hasebe M."/>
            <person name="Maruyama T."/>
            <person name="Minagawa J."/>
            <person name="Obokata J."/>
            <person name="Shigenobu S."/>
        </authorList>
    </citation>
    <scope>NUCLEOTIDE SEQUENCE [LARGE SCALE GENOMIC DNA]</scope>
</reference>
<keyword evidence="2" id="KW-1185">Reference proteome</keyword>